<dbReference type="EMBL" id="JAPNKE010000002">
    <property type="protein sequence ID" value="MCY1007833.1"/>
    <property type="molecule type" value="Genomic_DNA"/>
</dbReference>
<sequence length="370" mass="40558">MSFGECSIKHVFKNMSQGAARRAGVTGTAAALAERLLDDPDDAEAWADGFAVGVTFHVGGRRDARGLHELMADRRAHLLSRLELVFAEEAPACGLAALEQADLGRLRTLRAAFSPVEGAALALLDLLNASIDGAPFRGQCRSQVLVRSASERGWIAGFLREQAPAPEPVFARLNKSALCPEPEAPLPGMSFPSSPDFEAAFPADWDAPRHEEVIAVYARARLWALRRIFAAPITMLGKELFLDPTRFVVEDGRIHVLSRERLGPVHFAGAVFFQPEDFVGVDGTIDALQPLVPPIAFREEGELLHLCCDLFRNAWMVSHRSEAVPVPRIRTEDDVAPDHPEWLLAASLDRDGLIAETADELPRGKRSRQR</sequence>
<comment type="caution">
    <text evidence="1">The sequence shown here is derived from an EMBL/GenBank/DDBJ whole genome shotgun (WGS) entry which is preliminary data.</text>
</comment>
<organism evidence="1 2">
    <name type="scientific">Nannocystis pusilla</name>
    <dbReference type="NCBI Taxonomy" id="889268"/>
    <lineage>
        <taxon>Bacteria</taxon>
        <taxon>Pseudomonadati</taxon>
        <taxon>Myxococcota</taxon>
        <taxon>Polyangia</taxon>
        <taxon>Nannocystales</taxon>
        <taxon>Nannocystaceae</taxon>
        <taxon>Nannocystis</taxon>
    </lineage>
</organism>
<name>A0A9X3EY90_9BACT</name>
<gene>
    <name evidence="1" type="ORF">OV079_20200</name>
</gene>
<dbReference type="RefSeq" id="WP_267770470.1">
    <property type="nucleotide sequence ID" value="NZ_JAPNKE010000002.1"/>
</dbReference>
<dbReference type="Proteomes" id="UP001150924">
    <property type="component" value="Unassembled WGS sequence"/>
</dbReference>
<dbReference type="AlphaFoldDB" id="A0A9X3EY90"/>
<evidence type="ECO:0000313" key="2">
    <source>
        <dbReference type="Proteomes" id="UP001150924"/>
    </source>
</evidence>
<accession>A0A9X3EY90</accession>
<evidence type="ECO:0000313" key="1">
    <source>
        <dbReference type="EMBL" id="MCY1007833.1"/>
    </source>
</evidence>
<protein>
    <submittedName>
        <fullName evidence="1">Uncharacterized protein</fullName>
    </submittedName>
</protein>
<keyword evidence="2" id="KW-1185">Reference proteome</keyword>
<reference evidence="1" key="1">
    <citation type="submission" date="2022-11" db="EMBL/GenBank/DDBJ databases">
        <title>Minimal conservation of predation-associated metabolite biosynthetic gene clusters underscores biosynthetic potential of Myxococcota including descriptions for ten novel species: Archangium lansinium sp. nov., Myxococcus landrumus sp. nov., Nannocystis bai.</title>
        <authorList>
            <person name="Ahearne A."/>
            <person name="Stevens C."/>
            <person name="Phillips K."/>
        </authorList>
    </citation>
    <scope>NUCLEOTIDE SEQUENCE</scope>
    <source>
        <strain evidence="1">Na p29</strain>
    </source>
</reference>
<proteinExistence type="predicted"/>